<feature type="domain" description="Methyltransferase" evidence="4">
    <location>
        <begin position="47"/>
        <end position="141"/>
    </location>
</feature>
<dbReference type="CDD" id="cd02440">
    <property type="entry name" value="AdoMet_MTases"/>
    <property type="match status" value="1"/>
</dbReference>
<name>A0A1H3BWP3_THIRO</name>
<proteinExistence type="predicted"/>
<dbReference type="PANTHER" id="PTHR43861">
    <property type="entry name" value="TRANS-ACONITATE 2-METHYLTRANSFERASE-RELATED"/>
    <property type="match status" value="1"/>
</dbReference>
<evidence type="ECO:0000259" key="4">
    <source>
        <dbReference type="Pfam" id="PF13649"/>
    </source>
</evidence>
<keyword evidence="2 5" id="KW-0808">Transferase</keyword>
<protein>
    <submittedName>
        <fullName evidence="5">Trans-aconitate 2-methyltransferase</fullName>
    </submittedName>
</protein>
<dbReference type="RefSeq" id="WP_093036944.1">
    <property type="nucleotide sequence ID" value="NZ_FNNZ01000028.1"/>
</dbReference>
<evidence type="ECO:0000313" key="5">
    <source>
        <dbReference type="EMBL" id="SDX46165.1"/>
    </source>
</evidence>
<dbReference type="Pfam" id="PF13649">
    <property type="entry name" value="Methyltransf_25"/>
    <property type="match status" value="1"/>
</dbReference>
<dbReference type="PANTHER" id="PTHR43861:SF1">
    <property type="entry name" value="TRANS-ACONITATE 2-METHYLTRANSFERASE"/>
    <property type="match status" value="1"/>
</dbReference>
<dbReference type="GO" id="GO:0032259">
    <property type="term" value="P:methylation"/>
    <property type="evidence" value="ECO:0007669"/>
    <property type="project" value="UniProtKB-KW"/>
</dbReference>
<keyword evidence="1 5" id="KW-0489">Methyltransferase</keyword>
<evidence type="ECO:0000313" key="6">
    <source>
        <dbReference type="Proteomes" id="UP000198816"/>
    </source>
</evidence>
<sequence length="281" mass="30574">MSNPAGKPSHPTPDPWHGTDYAHHSGLQAAMADEVLAQMQLRGDEQVLDLGCGDGKISARIAARLAGGAVLGVDASADMVAYAQRQFGADQLPNLRFEVADARRLGFEARFDLVVSLNALHWVPQAADVLRGICRALKPEGLARLRLVTRAALASLEEVAEEVRREPHWAGAFAGFSDPYLRLSAEEYAALAESLGLKQVSLSSESKRWDFGTEEAFFGFCNAGFGAWTQRLPEARRRAFVEETMRRYLSVIDGALGERFVFHFTQTDVVLAPAGSATSVD</sequence>
<reference evidence="6" key="1">
    <citation type="submission" date="2016-10" db="EMBL/GenBank/DDBJ databases">
        <authorList>
            <person name="Varghese N."/>
            <person name="Submissions S."/>
        </authorList>
    </citation>
    <scope>NUCLEOTIDE SEQUENCE [LARGE SCALE GENOMIC DNA]</scope>
    <source>
        <strain evidence="6">DSM 217</strain>
    </source>
</reference>
<evidence type="ECO:0000256" key="1">
    <source>
        <dbReference type="ARBA" id="ARBA00022603"/>
    </source>
</evidence>
<dbReference type="SUPFAM" id="SSF53335">
    <property type="entry name" value="S-adenosyl-L-methionine-dependent methyltransferases"/>
    <property type="match status" value="1"/>
</dbReference>
<keyword evidence="6" id="KW-1185">Reference proteome</keyword>
<accession>A0A1H3BWP3</accession>
<gene>
    <name evidence="5" type="ORF">SAMN05421783_1282</name>
</gene>
<evidence type="ECO:0000256" key="2">
    <source>
        <dbReference type="ARBA" id="ARBA00022679"/>
    </source>
</evidence>
<dbReference type="AlphaFoldDB" id="A0A1H3BWP3"/>
<dbReference type="Proteomes" id="UP000198816">
    <property type="component" value="Unassembled WGS sequence"/>
</dbReference>
<feature type="region of interest" description="Disordered" evidence="3">
    <location>
        <begin position="1"/>
        <end position="22"/>
    </location>
</feature>
<dbReference type="Gene3D" id="3.40.50.150">
    <property type="entry name" value="Vaccinia Virus protein VP39"/>
    <property type="match status" value="1"/>
</dbReference>
<dbReference type="OrthoDB" id="9760689at2"/>
<dbReference type="EMBL" id="FNNZ01000028">
    <property type="protein sequence ID" value="SDX46165.1"/>
    <property type="molecule type" value="Genomic_DNA"/>
</dbReference>
<evidence type="ECO:0000256" key="3">
    <source>
        <dbReference type="SAM" id="MobiDB-lite"/>
    </source>
</evidence>
<dbReference type="InterPro" id="IPR029063">
    <property type="entry name" value="SAM-dependent_MTases_sf"/>
</dbReference>
<organism evidence="5 6">
    <name type="scientific">Thiocapsa roseopersicina</name>
    <dbReference type="NCBI Taxonomy" id="1058"/>
    <lineage>
        <taxon>Bacteria</taxon>
        <taxon>Pseudomonadati</taxon>
        <taxon>Pseudomonadota</taxon>
        <taxon>Gammaproteobacteria</taxon>
        <taxon>Chromatiales</taxon>
        <taxon>Chromatiaceae</taxon>
        <taxon>Thiocapsa</taxon>
    </lineage>
</organism>
<dbReference type="GO" id="GO:0008168">
    <property type="term" value="F:methyltransferase activity"/>
    <property type="evidence" value="ECO:0007669"/>
    <property type="project" value="UniProtKB-KW"/>
</dbReference>
<dbReference type="InterPro" id="IPR041698">
    <property type="entry name" value="Methyltransf_25"/>
</dbReference>
<dbReference type="STRING" id="1058.SAMN05421783_1282"/>